<gene>
    <name evidence="1" type="ORF">Zm00014a_016211</name>
</gene>
<dbReference type="EMBL" id="NCVQ01000001">
    <property type="protein sequence ID" value="PWZ53588.1"/>
    <property type="molecule type" value="Genomic_DNA"/>
</dbReference>
<reference evidence="1" key="1">
    <citation type="journal article" date="2018" name="Nat. Genet.">
        <title>Extensive intraspecific gene order and gene structural variations between Mo17 and other maize genomes.</title>
        <authorList>
            <person name="Sun S."/>
            <person name="Zhou Y."/>
            <person name="Chen J."/>
            <person name="Shi J."/>
            <person name="Zhao H."/>
            <person name="Zhao H."/>
            <person name="Song W."/>
            <person name="Zhang M."/>
            <person name="Cui Y."/>
            <person name="Dong X."/>
            <person name="Liu H."/>
            <person name="Ma X."/>
            <person name="Jiao Y."/>
            <person name="Wang B."/>
            <person name="Wei X."/>
            <person name="Stein J.C."/>
            <person name="Glaubitz J.C."/>
            <person name="Lu F."/>
            <person name="Yu G."/>
            <person name="Liang C."/>
            <person name="Fengler K."/>
            <person name="Li B."/>
            <person name="Rafalski A."/>
            <person name="Schnable P.S."/>
            <person name="Ware D.H."/>
            <person name="Buckler E.S."/>
            <person name="Lai J."/>
        </authorList>
    </citation>
    <scope>NUCLEOTIDE SEQUENCE [LARGE SCALE GENOMIC DNA]</scope>
    <source>
        <tissue evidence="1">Seedling</tissue>
    </source>
</reference>
<accession>A0A317Y4J1</accession>
<protein>
    <submittedName>
        <fullName evidence="1">Uncharacterized protein</fullName>
    </submittedName>
</protein>
<proteinExistence type="predicted"/>
<sequence length="8" mass="916">MFLANFSS</sequence>
<organism evidence="1">
    <name type="scientific">Zea mays</name>
    <name type="common">Maize</name>
    <dbReference type="NCBI Taxonomy" id="4577"/>
    <lineage>
        <taxon>Eukaryota</taxon>
        <taxon>Viridiplantae</taxon>
        <taxon>Streptophyta</taxon>
        <taxon>Embryophyta</taxon>
        <taxon>Tracheophyta</taxon>
        <taxon>Spermatophyta</taxon>
        <taxon>Magnoliopsida</taxon>
        <taxon>Liliopsida</taxon>
        <taxon>Poales</taxon>
        <taxon>Poaceae</taxon>
        <taxon>PACMAD clade</taxon>
        <taxon>Panicoideae</taxon>
        <taxon>Andropogonodae</taxon>
        <taxon>Andropogoneae</taxon>
        <taxon>Tripsacinae</taxon>
        <taxon>Zea</taxon>
    </lineage>
</organism>
<comment type="caution">
    <text evidence="1">The sequence shown here is derived from an EMBL/GenBank/DDBJ whole genome shotgun (WGS) entry which is preliminary data.</text>
</comment>
<evidence type="ECO:0000313" key="1">
    <source>
        <dbReference type="EMBL" id="PWZ53588.1"/>
    </source>
</evidence>
<dbReference type="Proteomes" id="UP000251960">
    <property type="component" value="Chromosome 1"/>
</dbReference>
<name>A0A317Y4J1_MAIZE</name>